<feature type="region of interest" description="Disordered" evidence="5">
    <location>
        <begin position="442"/>
        <end position="476"/>
    </location>
</feature>
<comment type="similarity">
    <text evidence="2">Belongs to the ARS2 family.</text>
</comment>
<name>A0A9W9A139_9AGAR</name>
<evidence type="ECO:0000313" key="8">
    <source>
        <dbReference type="Proteomes" id="UP001150266"/>
    </source>
</evidence>
<feature type="region of interest" description="Disordered" evidence="5">
    <location>
        <begin position="244"/>
        <end position="301"/>
    </location>
</feature>
<gene>
    <name evidence="7" type="ORF">J3R30DRAFT_3522737</name>
</gene>
<comment type="caution">
    <text evidence="7">The sequence shown here is derived from an EMBL/GenBank/DDBJ whole genome shotgun (WGS) entry which is preliminary data.</text>
</comment>
<feature type="compositionally biased region" description="Basic and acidic residues" evidence="5">
    <location>
        <begin position="570"/>
        <end position="586"/>
    </location>
</feature>
<dbReference type="Pfam" id="PF04959">
    <property type="entry name" value="ARS2"/>
    <property type="match status" value="1"/>
</dbReference>
<evidence type="ECO:0000256" key="1">
    <source>
        <dbReference type="ARBA" id="ARBA00004123"/>
    </source>
</evidence>
<dbReference type="InterPro" id="IPR021933">
    <property type="entry name" value="SERRATE/Ars2_N"/>
</dbReference>
<feature type="compositionally biased region" description="Polar residues" evidence="5">
    <location>
        <begin position="552"/>
        <end position="562"/>
    </location>
</feature>
<dbReference type="Pfam" id="PF12066">
    <property type="entry name" value="SERRATE_Ars2_N"/>
    <property type="match status" value="1"/>
</dbReference>
<feature type="compositionally biased region" description="Basic and acidic residues" evidence="5">
    <location>
        <begin position="154"/>
        <end position="167"/>
    </location>
</feature>
<dbReference type="GO" id="GO:0008270">
    <property type="term" value="F:zinc ion binding"/>
    <property type="evidence" value="ECO:0007669"/>
    <property type="project" value="UniProtKB-KW"/>
</dbReference>
<dbReference type="PANTHER" id="PTHR13165">
    <property type="entry name" value="ARSENITE-RESISTANCE PROTEIN 2"/>
    <property type="match status" value="1"/>
</dbReference>
<dbReference type="PROSITE" id="PS00028">
    <property type="entry name" value="ZINC_FINGER_C2H2_1"/>
    <property type="match status" value="1"/>
</dbReference>
<evidence type="ECO:0000259" key="6">
    <source>
        <dbReference type="PROSITE" id="PS50157"/>
    </source>
</evidence>
<dbReference type="InterPro" id="IPR013087">
    <property type="entry name" value="Znf_C2H2_type"/>
</dbReference>
<feature type="compositionally biased region" description="Acidic residues" evidence="5">
    <location>
        <begin position="450"/>
        <end position="469"/>
    </location>
</feature>
<dbReference type="Proteomes" id="UP001150266">
    <property type="component" value="Unassembled WGS sequence"/>
</dbReference>
<dbReference type="GO" id="GO:0016604">
    <property type="term" value="C:nuclear body"/>
    <property type="evidence" value="ECO:0007669"/>
    <property type="project" value="TreeGrafter"/>
</dbReference>
<feature type="domain" description="C2H2-type" evidence="6">
    <location>
        <begin position="639"/>
        <end position="662"/>
    </location>
</feature>
<dbReference type="InterPro" id="IPR039727">
    <property type="entry name" value="SE/Ars2"/>
</dbReference>
<feature type="compositionally biased region" description="Basic and acidic residues" evidence="5">
    <location>
        <begin position="50"/>
        <end position="70"/>
    </location>
</feature>
<evidence type="ECO:0000313" key="7">
    <source>
        <dbReference type="EMBL" id="KAJ4472034.1"/>
    </source>
</evidence>
<dbReference type="GO" id="GO:0016070">
    <property type="term" value="P:RNA metabolic process"/>
    <property type="evidence" value="ECO:0007669"/>
    <property type="project" value="UniProtKB-ARBA"/>
</dbReference>
<feature type="region of interest" description="Disordered" evidence="5">
    <location>
        <begin position="1"/>
        <end position="37"/>
    </location>
</feature>
<feature type="region of interest" description="Disordered" evidence="5">
    <location>
        <begin position="153"/>
        <end position="174"/>
    </location>
</feature>
<proteinExistence type="inferred from homology"/>
<feature type="region of interest" description="Disordered" evidence="5">
    <location>
        <begin position="50"/>
        <end position="128"/>
    </location>
</feature>
<comment type="subcellular location">
    <subcellularLocation>
        <location evidence="1">Nucleus</location>
    </subcellularLocation>
</comment>
<dbReference type="InterPro" id="IPR007042">
    <property type="entry name" value="SERRATE/Ars2_C"/>
</dbReference>
<evidence type="ECO:0000256" key="2">
    <source>
        <dbReference type="ARBA" id="ARBA00005407"/>
    </source>
</evidence>
<dbReference type="PROSITE" id="PS50157">
    <property type="entry name" value="ZINC_FINGER_C2H2_2"/>
    <property type="match status" value="1"/>
</dbReference>
<organism evidence="7 8">
    <name type="scientific">Lentinula aciculospora</name>
    <dbReference type="NCBI Taxonomy" id="153920"/>
    <lineage>
        <taxon>Eukaryota</taxon>
        <taxon>Fungi</taxon>
        <taxon>Dikarya</taxon>
        <taxon>Basidiomycota</taxon>
        <taxon>Agaricomycotina</taxon>
        <taxon>Agaricomycetes</taxon>
        <taxon>Agaricomycetidae</taxon>
        <taxon>Agaricales</taxon>
        <taxon>Marasmiineae</taxon>
        <taxon>Omphalotaceae</taxon>
        <taxon>Lentinula</taxon>
    </lineage>
</organism>
<feature type="region of interest" description="Disordered" evidence="5">
    <location>
        <begin position="798"/>
        <end position="829"/>
    </location>
</feature>
<dbReference type="AlphaFoldDB" id="A0A9W9A139"/>
<dbReference type="GO" id="GO:0031047">
    <property type="term" value="P:regulatory ncRNA-mediated gene silencing"/>
    <property type="evidence" value="ECO:0007669"/>
    <property type="project" value="UniProtKB-ARBA"/>
</dbReference>
<reference evidence="7" key="1">
    <citation type="submission" date="2022-08" db="EMBL/GenBank/DDBJ databases">
        <title>A Global Phylogenomic Analysis of the Shiitake Genus Lentinula.</title>
        <authorList>
            <consortium name="DOE Joint Genome Institute"/>
            <person name="Sierra-Patev S."/>
            <person name="Min B."/>
            <person name="Naranjo-Ortiz M."/>
            <person name="Looney B."/>
            <person name="Konkel Z."/>
            <person name="Slot J.C."/>
            <person name="Sakamoto Y."/>
            <person name="Steenwyk J.L."/>
            <person name="Rokas A."/>
            <person name="Carro J."/>
            <person name="Camarero S."/>
            <person name="Ferreira P."/>
            <person name="Molpeceres G."/>
            <person name="Ruiz-Duenas F.J."/>
            <person name="Serrano A."/>
            <person name="Henrissat B."/>
            <person name="Drula E."/>
            <person name="Hughes K.W."/>
            <person name="Mata J.L."/>
            <person name="Ishikawa N.K."/>
            <person name="Vargas-Isla R."/>
            <person name="Ushijima S."/>
            <person name="Smith C.A."/>
            <person name="Ahrendt S."/>
            <person name="Andreopoulos W."/>
            <person name="He G."/>
            <person name="Labutti K."/>
            <person name="Lipzen A."/>
            <person name="Ng V."/>
            <person name="Riley R."/>
            <person name="Sandor L."/>
            <person name="Barry K."/>
            <person name="Martinez A.T."/>
            <person name="Xiao Y."/>
            <person name="Gibbons J.G."/>
            <person name="Terashima K."/>
            <person name="Grigoriev I.V."/>
            <person name="Hibbett D.S."/>
        </authorList>
    </citation>
    <scope>NUCLEOTIDE SEQUENCE</scope>
    <source>
        <strain evidence="7">JLM2183</strain>
    </source>
</reference>
<dbReference type="OrthoDB" id="342064at2759"/>
<keyword evidence="4" id="KW-0863">Zinc-finger</keyword>
<keyword evidence="3" id="KW-0539">Nucleus</keyword>
<keyword evidence="4" id="KW-0479">Metal-binding</keyword>
<feature type="compositionally biased region" description="Basic and acidic residues" evidence="5">
    <location>
        <begin position="80"/>
        <end position="99"/>
    </location>
</feature>
<evidence type="ECO:0000256" key="4">
    <source>
        <dbReference type="PROSITE-ProRule" id="PRU00042"/>
    </source>
</evidence>
<protein>
    <recommendedName>
        <fullName evidence="6">C2H2-type domain-containing protein</fullName>
    </recommendedName>
</protein>
<keyword evidence="4" id="KW-0862">Zinc</keyword>
<dbReference type="EMBL" id="JAOTPV010000021">
    <property type="protein sequence ID" value="KAJ4472034.1"/>
    <property type="molecule type" value="Genomic_DNA"/>
</dbReference>
<evidence type="ECO:0000256" key="5">
    <source>
        <dbReference type="SAM" id="MobiDB-lite"/>
    </source>
</evidence>
<keyword evidence="8" id="KW-1185">Reference proteome</keyword>
<accession>A0A9W9A139</accession>
<feature type="region of interest" description="Disordered" evidence="5">
    <location>
        <begin position="548"/>
        <end position="586"/>
    </location>
</feature>
<dbReference type="PANTHER" id="PTHR13165:SF0">
    <property type="entry name" value="SERRATE RNA EFFECTOR MOLECULE HOMOLOG"/>
    <property type="match status" value="1"/>
</dbReference>
<sequence>MSYPIPSRRSRSRSPRGSYQPKNVYEYPPDLGARDWDGYDKDRAWVVHDRDRGGYEYGRRGRSRSPDEYNRKRRRSPSPFERDRYEPRPRYNDDFDTHSRGYANSPPRRGHSQQFPARRPPPDPHTFDYPANLRQYAEWFRYFFPNQATDEDNADKAAEQEAGDGSKPRNGIRSKWEKYKKDFAANQLQTMFEHHKKSPWFWEKYDPAPEFQMLRQRVRKEGWKGRLNSFLFDLESGKYDPDINELESESAGSKDANGEAVHADGLGDALKSSNDDDMPYHLDTEEDATDVNGKSGNDNRRWDKAEEISVPPEGNQVMIRTIPPDIGRVKLEESCKAIPGYVYLALGDPLQKRNYYRAGWLRFTEDADMTMVMSELQDRRIEGFKLHVSHTTKPFVNKIRVTPDVASRPERMEKDLTNVKILAGLLEEEAAVLRKFKSSIDGAQPKPEGADDVPMEETALDVEEEEEEPSERGSDAVERRIEKVMADLRDQGQVDSGNEEAYETKRIEVSLDLYLAYLRAAYHACYYCSVVTDHLEELQRKCLKHVRKPLPQASTSSETKTTIEGEDDEKYPTEKETKKDSKGRNDRGDDRWLDWLDQKVALLINRNGVDPRDYGGKSYDEELSKQVEPHIKQEDEGKFRCRTCQKLFKATSFVEKHIANKHPELVKSLEDIPYFNNFALDPHRIQPFVHPPAVVGNSTQAPPQAFGIQAPMNIIGDYGRMPYPYGSYPAPGNGYWGEYGPPKGFYDAGPPRRDDGNNRRLSERISGFVADIPANAGLPPKPPAALDSALIAGNTNNVRRHNTGQISGGPPPPPPPDAKEDPRAAAGRRISYHDMDLVAEGDVELTY</sequence>
<evidence type="ECO:0000256" key="3">
    <source>
        <dbReference type="ARBA" id="ARBA00023242"/>
    </source>
</evidence>